<dbReference type="InterPro" id="IPR004839">
    <property type="entry name" value="Aminotransferase_I/II_large"/>
</dbReference>
<name>A7NQC2_ROSCS</name>
<dbReference type="InterPro" id="IPR015424">
    <property type="entry name" value="PyrdxlP-dep_Trfase"/>
</dbReference>
<evidence type="ECO:0000256" key="2">
    <source>
        <dbReference type="ARBA" id="ARBA00007441"/>
    </source>
</evidence>
<evidence type="ECO:0000256" key="3">
    <source>
        <dbReference type="ARBA" id="ARBA00022576"/>
    </source>
</evidence>
<feature type="domain" description="Aminotransferase class I/classII large" evidence="7">
    <location>
        <begin position="30"/>
        <end position="379"/>
    </location>
</feature>
<dbReference type="GO" id="GO:0030170">
    <property type="term" value="F:pyridoxal phosphate binding"/>
    <property type="evidence" value="ECO:0007669"/>
    <property type="project" value="InterPro"/>
</dbReference>
<proteinExistence type="inferred from homology"/>
<dbReference type="eggNOG" id="COG0436">
    <property type="taxonomic scope" value="Bacteria"/>
</dbReference>
<dbReference type="Gene3D" id="3.90.1150.10">
    <property type="entry name" value="Aspartate Aminotransferase, domain 1"/>
    <property type="match status" value="1"/>
</dbReference>
<keyword evidence="4 6" id="KW-0808">Transferase</keyword>
<dbReference type="PROSITE" id="PS00105">
    <property type="entry name" value="AA_TRANSFER_CLASS_1"/>
    <property type="match status" value="1"/>
</dbReference>
<evidence type="ECO:0000256" key="4">
    <source>
        <dbReference type="ARBA" id="ARBA00022679"/>
    </source>
</evidence>
<dbReference type="AlphaFoldDB" id="A7NQC2"/>
<dbReference type="KEGG" id="rca:Rcas_3728"/>
<dbReference type="GO" id="GO:0006520">
    <property type="term" value="P:amino acid metabolic process"/>
    <property type="evidence" value="ECO:0007669"/>
    <property type="project" value="InterPro"/>
</dbReference>
<dbReference type="FunFam" id="3.40.640.10:FF:000033">
    <property type="entry name" value="Aspartate aminotransferase"/>
    <property type="match status" value="1"/>
</dbReference>
<dbReference type="RefSeq" id="WP_012122191.1">
    <property type="nucleotide sequence ID" value="NC_009767.1"/>
</dbReference>
<evidence type="ECO:0000256" key="1">
    <source>
        <dbReference type="ARBA" id="ARBA00001933"/>
    </source>
</evidence>
<dbReference type="PANTHER" id="PTHR46383">
    <property type="entry name" value="ASPARTATE AMINOTRANSFERASE"/>
    <property type="match status" value="1"/>
</dbReference>
<evidence type="ECO:0000256" key="6">
    <source>
        <dbReference type="RuleBase" id="RU000481"/>
    </source>
</evidence>
<dbReference type="HOGENOM" id="CLU_017584_4_3_0"/>
<accession>A7NQC2</accession>
<keyword evidence="9" id="KW-1185">Reference proteome</keyword>
<comment type="similarity">
    <text evidence="2 6">Belongs to the class-I pyridoxal-phosphate-dependent aminotransferase family.</text>
</comment>
<organism evidence="8 9">
    <name type="scientific">Roseiflexus castenholzii (strain DSM 13941 / HLO8)</name>
    <dbReference type="NCBI Taxonomy" id="383372"/>
    <lineage>
        <taxon>Bacteria</taxon>
        <taxon>Bacillati</taxon>
        <taxon>Chloroflexota</taxon>
        <taxon>Chloroflexia</taxon>
        <taxon>Chloroflexales</taxon>
        <taxon>Roseiflexineae</taxon>
        <taxon>Roseiflexaceae</taxon>
        <taxon>Roseiflexus</taxon>
    </lineage>
</organism>
<protein>
    <recommendedName>
        <fullName evidence="6">Aminotransferase</fullName>
        <ecNumber evidence="6">2.6.1.-</ecNumber>
    </recommendedName>
</protein>
<dbReference type="EC" id="2.6.1.-" evidence="6"/>
<dbReference type="PANTHER" id="PTHR46383:SF3">
    <property type="entry name" value="ASPARTATE AMINOTRANSFERASE-RELATED"/>
    <property type="match status" value="1"/>
</dbReference>
<evidence type="ECO:0000259" key="7">
    <source>
        <dbReference type="Pfam" id="PF00155"/>
    </source>
</evidence>
<evidence type="ECO:0000313" key="9">
    <source>
        <dbReference type="Proteomes" id="UP000000263"/>
    </source>
</evidence>
<dbReference type="Pfam" id="PF00155">
    <property type="entry name" value="Aminotran_1_2"/>
    <property type="match status" value="1"/>
</dbReference>
<dbReference type="GO" id="GO:0008483">
    <property type="term" value="F:transaminase activity"/>
    <property type="evidence" value="ECO:0007669"/>
    <property type="project" value="UniProtKB-KW"/>
</dbReference>
<dbReference type="OrthoDB" id="9813612at2"/>
<dbReference type="STRING" id="383372.Rcas_3728"/>
<dbReference type="CDD" id="cd00609">
    <property type="entry name" value="AAT_like"/>
    <property type="match status" value="1"/>
</dbReference>
<dbReference type="InterPro" id="IPR015422">
    <property type="entry name" value="PyrdxlP-dep_Trfase_small"/>
</dbReference>
<dbReference type="InterPro" id="IPR015421">
    <property type="entry name" value="PyrdxlP-dep_Trfase_major"/>
</dbReference>
<dbReference type="SUPFAM" id="SSF53383">
    <property type="entry name" value="PLP-dependent transferases"/>
    <property type="match status" value="1"/>
</dbReference>
<comment type="cofactor">
    <cofactor evidence="1 6">
        <name>pyridoxal 5'-phosphate</name>
        <dbReference type="ChEBI" id="CHEBI:597326"/>
    </cofactor>
</comment>
<sequence length="387" mass="42380">MTRPRIARRMDRVPASGIRRFFDIAAQMPDVISLGVGEPDFVTPAPIRAAGIRSLEEGRTGYTSNSGLLELRTALSDHLYARYGVRYDPETELLITVGVSEALQIAALATLNPGDEVIIPEPCFVAYPAAVIFADAEPVFVPTTVEHSFQVDPERIATAITPRTRALLLGYPNNPTGAVMPRERLTAIAELAERHDLLVFSDEIYDRLVYGVQHTCFAALPGARERTILLGGFSKAYAMTGWRLGWMAAPSDIVAAVRKVHQYAIMSAPTVAQYAGIEALRNGEPFIADMVAEYDRRRRVIVAGLNAIGLPTFEPQGAFYVFPQVAHLGMSSEVFAERLLREQQVAVIPGDTFGPSGAGFVRACYAASMEKIEAALDRIEHFVRAWT</sequence>
<dbReference type="EMBL" id="CP000804">
    <property type="protein sequence ID" value="ABU59768.1"/>
    <property type="molecule type" value="Genomic_DNA"/>
</dbReference>
<evidence type="ECO:0000256" key="5">
    <source>
        <dbReference type="ARBA" id="ARBA00022898"/>
    </source>
</evidence>
<dbReference type="InterPro" id="IPR050596">
    <property type="entry name" value="AspAT/PAT-like"/>
</dbReference>
<keyword evidence="3 6" id="KW-0032">Aminotransferase</keyword>
<reference evidence="8 9" key="1">
    <citation type="submission" date="2007-08" db="EMBL/GenBank/DDBJ databases">
        <title>Complete sequence of Roseiflexus castenholzii DSM 13941.</title>
        <authorList>
            <consortium name="US DOE Joint Genome Institute"/>
            <person name="Copeland A."/>
            <person name="Lucas S."/>
            <person name="Lapidus A."/>
            <person name="Barry K."/>
            <person name="Glavina del Rio T."/>
            <person name="Dalin E."/>
            <person name="Tice H."/>
            <person name="Pitluck S."/>
            <person name="Thompson L.S."/>
            <person name="Brettin T."/>
            <person name="Bruce D."/>
            <person name="Detter J.C."/>
            <person name="Han C."/>
            <person name="Tapia R."/>
            <person name="Schmutz J."/>
            <person name="Larimer F."/>
            <person name="Land M."/>
            <person name="Hauser L."/>
            <person name="Kyrpides N."/>
            <person name="Mikhailova N."/>
            <person name="Bryant D.A."/>
            <person name="Hanada S."/>
            <person name="Tsukatani Y."/>
            <person name="Richardson P."/>
        </authorList>
    </citation>
    <scope>NUCLEOTIDE SEQUENCE [LARGE SCALE GENOMIC DNA]</scope>
    <source>
        <strain evidence="9">DSM 13941 / HLO8</strain>
    </source>
</reference>
<dbReference type="Proteomes" id="UP000000263">
    <property type="component" value="Chromosome"/>
</dbReference>
<evidence type="ECO:0000313" key="8">
    <source>
        <dbReference type="EMBL" id="ABU59768.1"/>
    </source>
</evidence>
<dbReference type="InterPro" id="IPR004838">
    <property type="entry name" value="NHTrfase_class1_PyrdxlP-BS"/>
</dbReference>
<gene>
    <name evidence="8" type="ordered locus">Rcas_3728</name>
</gene>
<keyword evidence="5" id="KW-0663">Pyridoxal phosphate</keyword>
<dbReference type="Gene3D" id="3.40.640.10">
    <property type="entry name" value="Type I PLP-dependent aspartate aminotransferase-like (Major domain)"/>
    <property type="match status" value="1"/>
</dbReference>